<evidence type="ECO:0000259" key="1">
    <source>
        <dbReference type="PROSITE" id="PS51186"/>
    </source>
</evidence>
<accession>A0A8J3NH26</accession>
<organism evidence="2 3">
    <name type="scientific">Catellatospora bangladeshensis</name>
    <dbReference type="NCBI Taxonomy" id="310355"/>
    <lineage>
        <taxon>Bacteria</taxon>
        <taxon>Bacillati</taxon>
        <taxon>Actinomycetota</taxon>
        <taxon>Actinomycetes</taxon>
        <taxon>Micromonosporales</taxon>
        <taxon>Micromonosporaceae</taxon>
        <taxon>Catellatospora</taxon>
    </lineage>
</organism>
<dbReference type="EMBL" id="BONF01000011">
    <property type="protein sequence ID" value="GIF80832.1"/>
    <property type="molecule type" value="Genomic_DNA"/>
</dbReference>
<proteinExistence type="predicted"/>
<dbReference type="AlphaFoldDB" id="A0A8J3NH26"/>
<feature type="domain" description="N-acetyltransferase" evidence="1">
    <location>
        <begin position="1"/>
        <end position="121"/>
    </location>
</feature>
<comment type="caution">
    <text evidence="2">The sequence shown here is derived from an EMBL/GenBank/DDBJ whole genome shotgun (WGS) entry which is preliminary data.</text>
</comment>
<dbReference type="CDD" id="cd04301">
    <property type="entry name" value="NAT_SF"/>
    <property type="match status" value="1"/>
</dbReference>
<dbReference type="Gene3D" id="3.40.630.30">
    <property type="match status" value="1"/>
</dbReference>
<name>A0A8J3NH26_9ACTN</name>
<evidence type="ECO:0000313" key="2">
    <source>
        <dbReference type="EMBL" id="GIF80832.1"/>
    </source>
</evidence>
<protein>
    <recommendedName>
        <fullName evidence="1">N-acetyltransferase domain-containing protein</fullName>
    </recommendedName>
</protein>
<sequence>MGRADNAHRQRWRRPSSARQGDIVTAVVSHVRWPCPDEPGVPARYFWAMAVDTAHQHRGHGRRLLTAVAALARASGELVMWADARESAVGFYVACGARVSGEPYVDDGSGLIVRHVVFTIS</sequence>
<dbReference type="InterPro" id="IPR000182">
    <property type="entry name" value="GNAT_dom"/>
</dbReference>
<gene>
    <name evidence="2" type="ORF">Cba03nite_21810</name>
</gene>
<dbReference type="Proteomes" id="UP000601223">
    <property type="component" value="Unassembled WGS sequence"/>
</dbReference>
<dbReference type="GO" id="GO:0016747">
    <property type="term" value="F:acyltransferase activity, transferring groups other than amino-acyl groups"/>
    <property type="evidence" value="ECO:0007669"/>
    <property type="project" value="InterPro"/>
</dbReference>
<dbReference type="InterPro" id="IPR016181">
    <property type="entry name" value="Acyl_CoA_acyltransferase"/>
</dbReference>
<dbReference type="SUPFAM" id="SSF55729">
    <property type="entry name" value="Acyl-CoA N-acyltransferases (Nat)"/>
    <property type="match status" value="1"/>
</dbReference>
<keyword evidence="3" id="KW-1185">Reference proteome</keyword>
<reference evidence="2 3" key="1">
    <citation type="submission" date="2021-01" db="EMBL/GenBank/DDBJ databases">
        <title>Whole genome shotgun sequence of Catellatospora bangladeshensis NBRC 107357.</title>
        <authorList>
            <person name="Komaki H."/>
            <person name="Tamura T."/>
        </authorList>
    </citation>
    <scope>NUCLEOTIDE SEQUENCE [LARGE SCALE GENOMIC DNA]</scope>
    <source>
        <strain evidence="2 3">NBRC 107357</strain>
    </source>
</reference>
<dbReference type="PROSITE" id="PS51186">
    <property type="entry name" value="GNAT"/>
    <property type="match status" value="1"/>
</dbReference>
<dbReference type="Pfam" id="PF00583">
    <property type="entry name" value="Acetyltransf_1"/>
    <property type="match status" value="1"/>
</dbReference>
<evidence type="ECO:0000313" key="3">
    <source>
        <dbReference type="Proteomes" id="UP000601223"/>
    </source>
</evidence>